<sequence>MVHTTGTVTQHELLVSNLTALSGATFSALVAWYVDARPWERVLQQRAGSSVSGNASDVTSAVLSSAKLRLRLAHDARSEVFASASSVHVTGSGSEAVVRAQVLRYLGDEEHGESETRFQTMMTWWMLNVDTTGLVAVSAWSVSHEVQLFNLTLTSDTDWFVNF</sequence>
<gene>
    <name evidence="2" type="ORF">C0Q70_13899</name>
</gene>
<comment type="caution">
    <text evidence="2">The sequence shown here is derived from an EMBL/GenBank/DDBJ whole genome shotgun (WGS) entry which is preliminary data.</text>
</comment>
<evidence type="ECO:0000256" key="1">
    <source>
        <dbReference type="SAM" id="Phobius"/>
    </source>
</evidence>
<dbReference type="AlphaFoldDB" id="A0A2T7NYI8"/>
<keyword evidence="3" id="KW-1185">Reference proteome</keyword>
<name>A0A2T7NYI8_POMCA</name>
<keyword evidence="1" id="KW-1133">Transmembrane helix</keyword>
<evidence type="ECO:0000313" key="2">
    <source>
        <dbReference type="EMBL" id="PVD26229.1"/>
    </source>
</evidence>
<feature type="transmembrane region" description="Helical" evidence="1">
    <location>
        <begin position="14"/>
        <end position="34"/>
    </location>
</feature>
<dbReference type="OrthoDB" id="5945826at2759"/>
<protein>
    <submittedName>
        <fullName evidence="2">Uncharacterized protein</fullName>
    </submittedName>
</protein>
<dbReference type="Proteomes" id="UP000245119">
    <property type="component" value="Linkage Group LG8"/>
</dbReference>
<organism evidence="2 3">
    <name type="scientific">Pomacea canaliculata</name>
    <name type="common">Golden apple snail</name>
    <dbReference type="NCBI Taxonomy" id="400727"/>
    <lineage>
        <taxon>Eukaryota</taxon>
        <taxon>Metazoa</taxon>
        <taxon>Spiralia</taxon>
        <taxon>Lophotrochozoa</taxon>
        <taxon>Mollusca</taxon>
        <taxon>Gastropoda</taxon>
        <taxon>Caenogastropoda</taxon>
        <taxon>Architaenioglossa</taxon>
        <taxon>Ampullarioidea</taxon>
        <taxon>Ampullariidae</taxon>
        <taxon>Pomacea</taxon>
    </lineage>
</organism>
<reference evidence="2 3" key="1">
    <citation type="submission" date="2018-04" db="EMBL/GenBank/DDBJ databases">
        <title>The genome of golden apple snail Pomacea canaliculata provides insight into stress tolerance and invasive adaptation.</title>
        <authorList>
            <person name="Liu C."/>
            <person name="Liu B."/>
            <person name="Ren Y."/>
            <person name="Zhang Y."/>
            <person name="Wang H."/>
            <person name="Li S."/>
            <person name="Jiang F."/>
            <person name="Yin L."/>
            <person name="Zhang G."/>
            <person name="Qian W."/>
            <person name="Fan W."/>
        </authorList>
    </citation>
    <scope>NUCLEOTIDE SEQUENCE [LARGE SCALE GENOMIC DNA]</scope>
    <source>
        <strain evidence="2">SZHN2017</strain>
        <tissue evidence="2">Muscle</tissue>
    </source>
</reference>
<evidence type="ECO:0000313" key="3">
    <source>
        <dbReference type="Proteomes" id="UP000245119"/>
    </source>
</evidence>
<dbReference type="EMBL" id="PZQS01000008">
    <property type="protein sequence ID" value="PVD26229.1"/>
    <property type="molecule type" value="Genomic_DNA"/>
</dbReference>
<proteinExistence type="predicted"/>
<keyword evidence="1" id="KW-0812">Transmembrane</keyword>
<keyword evidence="1" id="KW-0472">Membrane</keyword>
<accession>A0A2T7NYI8</accession>